<evidence type="ECO:0000313" key="3">
    <source>
        <dbReference type="EMBL" id="MBK5926660.1"/>
    </source>
</evidence>
<evidence type="ECO:0000313" key="4">
    <source>
        <dbReference type="Proteomes" id="UP000706333"/>
    </source>
</evidence>
<evidence type="ECO:0000256" key="1">
    <source>
        <dbReference type="ARBA" id="ARBA00023002"/>
    </source>
</evidence>
<dbReference type="GO" id="GO:0010181">
    <property type="term" value="F:FMN binding"/>
    <property type="evidence" value="ECO:0007669"/>
    <property type="project" value="InterPro"/>
</dbReference>
<keyword evidence="1" id="KW-0560">Oxidoreductase</keyword>
<dbReference type="SUPFAM" id="SSF50475">
    <property type="entry name" value="FMN-binding split barrel"/>
    <property type="match status" value="1"/>
</dbReference>
<accession>A0A934TI53</accession>
<dbReference type="RefSeq" id="WP_420850147.1">
    <property type="nucleotide sequence ID" value="NZ_NHSD01000150.1"/>
</dbReference>
<organism evidence="3 4">
    <name type="scientific">Rhodobaculum claviforme</name>
    <dbReference type="NCBI Taxonomy" id="1549854"/>
    <lineage>
        <taxon>Bacteria</taxon>
        <taxon>Pseudomonadati</taxon>
        <taxon>Pseudomonadota</taxon>
        <taxon>Alphaproteobacteria</taxon>
        <taxon>Rhodobacterales</taxon>
        <taxon>Paracoccaceae</taxon>
        <taxon>Rhodobaculum</taxon>
    </lineage>
</organism>
<dbReference type="Pfam" id="PF01613">
    <property type="entry name" value="Flavin_Reduct"/>
    <property type="match status" value="1"/>
</dbReference>
<dbReference type="InterPro" id="IPR012349">
    <property type="entry name" value="Split_barrel_FMN-bd"/>
</dbReference>
<dbReference type="PANTHER" id="PTHR30466">
    <property type="entry name" value="FLAVIN REDUCTASE"/>
    <property type="match status" value="1"/>
</dbReference>
<feature type="domain" description="Flavin reductase like" evidence="2">
    <location>
        <begin position="28"/>
        <end position="169"/>
    </location>
</feature>
<keyword evidence="4" id="KW-1185">Reference proteome</keyword>
<dbReference type="InterPro" id="IPR050268">
    <property type="entry name" value="NADH-dep_flavin_reductase"/>
</dbReference>
<proteinExistence type="predicted"/>
<dbReference type="Gene3D" id="2.30.110.10">
    <property type="entry name" value="Electron Transport, Fmn-binding Protein, Chain A"/>
    <property type="match status" value="1"/>
</dbReference>
<dbReference type="SMART" id="SM00903">
    <property type="entry name" value="Flavin_Reduct"/>
    <property type="match status" value="1"/>
</dbReference>
<protein>
    <submittedName>
        <fullName evidence="3">Flavin oxidoreductase</fullName>
    </submittedName>
</protein>
<dbReference type="InterPro" id="IPR002563">
    <property type="entry name" value="Flavin_Rdtase-like_dom"/>
</dbReference>
<dbReference type="PANTHER" id="PTHR30466:SF1">
    <property type="entry name" value="FMN REDUCTASE (NADH) RUTF"/>
    <property type="match status" value="1"/>
</dbReference>
<dbReference type="GO" id="GO:0042602">
    <property type="term" value="F:riboflavin reductase (NADPH) activity"/>
    <property type="evidence" value="ECO:0007669"/>
    <property type="project" value="TreeGrafter"/>
</dbReference>
<sequence length="174" mass="17942">MGFMPVKGGEALEFTPGPETARLLRDALGRFATGVTVVTVASDMGPVGITANSFTSVSLDPPLVLWCPARGSRRFAHFADAAHFSIHVLGADQMELSRRFASGPGTFDAIPETLSPEGVPCLPGVLARFDCALHAAHDGGDHSIVVGRVLRSALGDGAPLVFAGGGYGRFAAGP</sequence>
<dbReference type="Proteomes" id="UP000706333">
    <property type="component" value="Unassembled WGS sequence"/>
</dbReference>
<reference evidence="3" key="2">
    <citation type="journal article" date="2020" name="Microorganisms">
        <title>Osmotic Adaptation and Compatible Solute Biosynthesis of Phototrophic Bacteria as Revealed from Genome Analyses.</title>
        <authorList>
            <person name="Imhoff J.F."/>
            <person name="Rahn T."/>
            <person name="Kunzel S."/>
            <person name="Keller A."/>
            <person name="Neulinger S.C."/>
        </authorList>
    </citation>
    <scope>NUCLEOTIDE SEQUENCE</scope>
    <source>
        <strain evidence="3">LMG 28126</strain>
    </source>
</reference>
<name>A0A934TI53_9RHOB</name>
<evidence type="ECO:0000259" key="2">
    <source>
        <dbReference type="SMART" id="SM00903"/>
    </source>
</evidence>
<comment type="caution">
    <text evidence="3">The sequence shown here is derived from an EMBL/GenBank/DDBJ whole genome shotgun (WGS) entry which is preliminary data.</text>
</comment>
<dbReference type="EMBL" id="NHSD01000150">
    <property type="protein sequence ID" value="MBK5926660.1"/>
    <property type="molecule type" value="Genomic_DNA"/>
</dbReference>
<gene>
    <name evidence="3" type="ORF">CCR87_04735</name>
</gene>
<dbReference type="AlphaFoldDB" id="A0A934TI53"/>
<reference evidence="3" key="1">
    <citation type="submission" date="2017-05" db="EMBL/GenBank/DDBJ databases">
        <authorList>
            <person name="Imhoff J.F."/>
            <person name="Rahn T."/>
            <person name="Kuenzel S."/>
            <person name="Neulinger S.C."/>
        </authorList>
    </citation>
    <scope>NUCLEOTIDE SEQUENCE</scope>
    <source>
        <strain evidence="3">LMG 28126</strain>
    </source>
</reference>